<dbReference type="KEGG" id="fro:AALO17_10100"/>
<dbReference type="EMBL" id="CP011391">
    <property type="protein sequence ID" value="AMK54144.1"/>
    <property type="molecule type" value="Genomic_DNA"/>
</dbReference>
<keyword evidence="3" id="KW-1185">Reference proteome</keyword>
<gene>
    <name evidence="2" type="ORF">AALO17_10100</name>
</gene>
<dbReference type="Proteomes" id="UP000069771">
    <property type="component" value="Chromosome"/>
</dbReference>
<feature type="signal peptide" evidence="1">
    <location>
        <begin position="1"/>
        <end position="21"/>
    </location>
</feature>
<accession>A0A140DU17</accession>
<dbReference type="RefSeq" id="WP_067556122.1">
    <property type="nucleotide sequence ID" value="NZ_CAMTFD010000007.1"/>
</dbReference>
<dbReference type="AlphaFoldDB" id="A0A140DU17"/>
<protein>
    <submittedName>
        <fullName evidence="2">Uncharacterized protein</fullName>
    </submittedName>
</protein>
<evidence type="ECO:0000313" key="2">
    <source>
        <dbReference type="EMBL" id="AMK54144.1"/>
    </source>
</evidence>
<proteinExistence type="predicted"/>
<evidence type="ECO:0000313" key="3">
    <source>
        <dbReference type="Proteomes" id="UP000069771"/>
    </source>
</evidence>
<evidence type="ECO:0000256" key="1">
    <source>
        <dbReference type="SAM" id="SignalP"/>
    </source>
</evidence>
<sequence>MKLCRMLSVCLLPAFLLSGCAGNKDCTLKLEKTEGFSWTWTVENPEDPPLCLWFQMADYEETPDSTLDQIRLQLSSGLSDLEARLEETGLYMEVHGKDWSNFSDHPDMIPSGYSYIQSLDDQKLAVGEQTPILVFHYGHPLTDDDRNVDHSQCRKLMAAFLELEAGGERGRP</sequence>
<feature type="chain" id="PRO_5038553618" evidence="1">
    <location>
        <begin position="22"/>
        <end position="172"/>
    </location>
</feature>
<dbReference type="GeneID" id="78477788"/>
<reference evidence="2 3" key="1">
    <citation type="journal article" date="2016" name="Gut Pathog.">
        <title>Whole genome sequencing of "Faecalibaculum rodentium" ALO17, isolated from C57BL/6J laboratory mouse feces.</title>
        <authorList>
            <person name="Lim S."/>
            <person name="Chang D.H."/>
            <person name="Ahn S."/>
            <person name="Kim B.C."/>
        </authorList>
    </citation>
    <scope>NUCLEOTIDE SEQUENCE [LARGE SCALE GENOMIC DNA]</scope>
    <source>
        <strain evidence="2 3">Alo17</strain>
    </source>
</reference>
<keyword evidence="1" id="KW-0732">Signal</keyword>
<dbReference type="PROSITE" id="PS51257">
    <property type="entry name" value="PROKAR_LIPOPROTEIN"/>
    <property type="match status" value="1"/>
</dbReference>
<organism evidence="2 3">
    <name type="scientific">Faecalibaculum rodentium</name>
    <dbReference type="NCBI Taxonomy" id="1702221"/>
    <lineage>
        <taxon>Bacteria</taxon>
        <taxon>Bacillati</taxon>
        <taxon>Bacillota</taxon>
        <taxon>Erysipelotrichia</taxon>
        <taxon>Erysipelotrichales</taxon>
        <taxon>Erysipelotrichaceae</taxon>
        <taxon>Faecalibaculum</taxon>
    </lineage>
</organism>
<name>A0A140DU17_9FIRM</name>